<dbReference type="Pfam" id="PF00892">
    <property type="entry name" value="EamA"/>
    <property type="match status" value="2"/>
</dbReference>
<feature type="transmembrane region" description="Helical" evidence="2">
    <location>
        <begin position="6"/>
        <end position="24"/>
    </location>
</feature>
<feature type="domain" description="EamA" evidence="3">
    <location>
        <begin position="225"/>
        <end position="306"/>
    </location>
</feature>
<protein>
    <submittedName>
        <fullName evidence="4">DMT family transporter</fullName>
    </submittedName>
</protein>
<evidence type="ECO:0000313" key="5">
    <source>
        <dbReference type="Proteomes" id="UP001165586"/>
    </source>
</evidence>
<comment type="similarity">
    <text evidence="1">Belongs to the EamA transporter family.</text>
</comment>
<feature type="transmembrane region" description="Helical" evidence="2">
    <location>
        <begin position="290"/>
        <end position="307"/>
    </location>
</feature>
<evidence type="ECO:0000259" key="3">
    <source>
        <dbReference type="Pfam" id="PF00892"/>
    </source>
</evidence>
<feature type="transmembrane region" description="Helical" evidence="2">
    <location>
        <begin position="146"/>
        <end position="164"/>
    </location>
</feature>
<gene>
    <name evidence="4" type="ORF">N1032_12625</name>
</gene>
<sequence>MLSAILGLAGAMIYGGSDFLGALASRRINPLRVTALSAFAGLLLLVALSPLLGAAWSPEAVLWGIVSGVAGAGAIALLYASLAIGPMSILSPLTALVSALVPMTVGLLSGERLPLIGYIALAIALVAVVLVGFVPEKGAARPSLRGLVMAVGSGALIGVFLVVIDLTPADSGLAPLLLSRAVNTVVTGAAVGVLALLALRRRRAADPALTAPAADGPATPTPADAAVPRWARNALALAIVCGVVDALANVLLLLALRAGELTVVSVLTALYPAGTVVLAAVLLKERVAPVQVVGLVLAFVAAAMLSLA</sequence>
<feature type="transmembrane region" description="Helical" evidence="2">
    <location>
        <begin position="234"/>
        <end position="256"/>
    </location>
</feature>
<name>A0ABT2H3S3_9MICO</name>
<comment type="caution">
    <text evidence="4">The sequence shown here is derived from an EMBL/GenBank/DDBJ whole genome shotgun (WGS) entry which is preliminary data.</text>
</comment>
<evidence type="ECO:0000313" key="4">
    <source>
        <dbReference type="EMBL" id="MCS5734582.1"/>
    </source>
</evidence>
<feature type="transmembrane region" description="Helical" evidence="2">
    <location>
        <begin position="89"/>
        <end position="109"/>
    </location>
</feature>
<feature type="transmembrane region" description="Helical" evidence="2">
    <location>
        <begin position="62"/>
        <end position="82"/>
    </location>
</feature>
<evidence type="ECO:0000256" key="2">
    <source>
        <dbReference type="SAM" id="Phobius"/>
    </source>
</evidence>
<dbReference type="RefSeq" id="WP_259539445.1">
    <property type="nucleotide sequence ID" value="NZ_JANLCJ010000004.1"/>
</dbReference>
<proteinExistence type="inferred from homology"/>
<keyword evidence="5" id="KW-1185">Reference proteome</keyword>
<feature type="transmembrane region" description="Helical" evidence="2">
    <location>
        <begin position="36"/>
        <end position="56"/>
    </location>
</feature>
<reference evidence="4" key="1">
    <citation type="submission" date="2022-08" db="EMBL/GenBank/DDBJ databases">
        <authorList>
            <person name="Deng Y."/>
            <person name="Han X.-F."/>
            <person name="Zhang Y.-Q."/>
        </authorList>
    </citation>
    <scope>NUCLEOTIDE SEQUENCE</scope>
    <source>
        <strain evidence="4">CPCC 203386</strain>
    </source>
</reference>
<accession>A0ABT2H3S3</accession>
<organism evidence="4 5">
    <name type="scientific">Herbiconiux daphne</name>
    <dbReference type="NCBI Taxonomy" id="2970914"/>
    <lineage>
        <taxon>Bacteria</taxon>
        <taxon>Bacillati</taxon>
        <taxon>Actinomycetota</taxon>
        <taxon>Actinomycetes</taxon>
        <taxon>Micrococcales</taxon>
        <taxon>Microbacteriaceae</taxon>
        <taxon>Herbiconiux</taxon>
    </lineage>
</organism>
<dbReference type="EMBL" id="JANLCJ010000004">
    <property type="protein sequence ID" value="MCS5734582.1"/>
    <property type="molecule type" value="Genomic_DNA"/>
</dbReference>
<feature type="transmembrane region" description="Helical" evidence="2">
    <location>
        <begin position="262"/>
        <end position="283"/>
    </location>
</feature>
<evidence type="ECO:0000256" key="1">
    <source>
        <dbReference type="ARBA" id="ARBA00007362"/>
    </source>
</evidence>
<feature type="transmembrane region" description="Helical" evidence="2">
    <location>
        <begin position="115"/>
        <end position="134"/>
    </location>
</feature>
<dbReference type="InterPro" id="IPR000620">
    <property type="entry name" value="EamA_dom"/>
</dbReference>
<feature type="transmembrane region" description="Helical" evidence="2">
    <location>
        <begin position="176"/>
        <end position="199"/>
    </location>
</feature>
<keyword evidence="2" id="KW-1133">Transmembrane helix</keyword>
<keyword evidence="2" id="KW-0812">Transmembrane</keyword>
<dbReference type="InterPro" id="IPR037185">
    <property type="entry name" value="EmrE-like"/>
</dbReference>
<keyword evidence="2" id="KW-0472">Membrane</keyword>
<dbReference type="SUPFAM" id="SSF103481">
    <property type="entry name" value="Multidrug resistance efflux transporter EmrE"/>
    <property type="match status" value="2"/>
</dbReference>
<feature type="domain" description="EamA" evidence="3">
    <location>
        <begin position="3"/>
        <end position="132"/>
    </location>
</feature>
<dbReference type="Proteomes" id="UP001165586">
    <property type="component" value="Unassembled WGS sequence"/>
</dbReference>